<evidence type="ECO:0000256" key="1">
    <source>
        <dbReference type="ARBA" id="ARBA00022500"/>
    </source>
</evidence>
<keyword evidence="1" id="KW-0145">Chemotaxis</keyword>
<dbReference type="EMBL" id="QKRX01000017">
    <property type="protein sequence ID" value="RAU16771.1"/>
    <property type="molecule type" value="Genomic_DNA"/>
</dbReference>
<proteinExistence type="predicted"/>
<dbReference type="AlphaFoldDB" id="A0A364NIB6"/>
<dbReference type="Pfam" id="PF00072">
    <property type="entry name" value="Response_reg"/>
    <property type="match status" value="1"/>
</dbReference>
<dbReference type="Proteomes" id="UP000250744">
    <property type="component" value="Unassembled WGS sequence"/>
</dbReference>
<dbReference type="InterPro" id="IPR050595">
    <property type="entry name" value="Bact_response_regulator"/>
</dbReference>
<dbReference type="PANTHER" id="PTHR44591">
    <property type="entry name" value="STRESS RESPONSE REGULATOR PROTEIN 1"/>
    <property type="match status" value="1"/>
</dbReference>
<dbReference type="Gene3D" id="3.40.50.2300">
    <property type="match status" value="1"/>
</dbReference>
<protein>
    <submittedName>
        <fullName evidence="5">Response regulator</fullName>
    </submittedName>
</protein>
<dbReference type="InterPro" id="IPR011006">
    <property type="entry name" value="CheY-like_superfamily"/>
</dbReference>
<gene>
    <name evidence="5" type="ORF">DN062_16475</name>
</gene>
<reference evidence="5 6" key="1">
    <citation type="submission" date="2018-06" db="EMBL/GenBank/DDBJ databases">
        <title>Nitrincola tibetense sp. nov., isolated from Lake XuguoCo on Tibetan Plateau.</title>
        <authorList>
            <person name="Xing P."/>
        </authorList>
    </citation>
    <scope>NUCLEOTIDE SEQUENCE [LARGE SCALE GENOMIC DNA]</scope>
    <source>
        <strain evidence="6">xg18</strain>
    </source>
</reference>
<dbReference type="InterPro" id="IPR028976">
    <property type="entry name" value="CheC-like_sf"/>
</dbReference>
<comment type="caution">
    <text evidence="5">The sequence shown here is derived from an EMBL/GenBank/DDBJ whole genome shotgun (WGS) entry which is preliminary data.</text>
</comment>
<evidence type="ECO:0000256" key="3">
    <source>
        <dbReference type="PROSITE-ProRule" id="PRU00169"/>
    </source>
</evidence>
<dbReference type="SUPFAM" id="SSF52172">
    <property type="entry name" value="CheY-like"/>
    <property type="match status" value="1"/>
</dbReference>
<keyword evidence="6" id="KW-1185">Reference proteome</keyword>
<evidence type="ECO:0000256" key="2">
    <source>
        <dbReference type="ARBA" id="ARBA00022553"/>
    </source>
</evidence>
<evidence type="ECO:0000313" key="6">
    <source>
        <dbReference type="Proteomes" id="UP000250744"/>
    </source>
</evidence>
<dbReference type="PANTHER" id="PTHR44591:SF24">
    <property type="entry name" value="PROTEIN-GLUTAMATE METHYLESTERASE_PROTEIN-GLUTAMINE GLUTAMINASE 1"/>
    <property type="match status" value="1"/>
</dbReference>
<dbReference type="Gene3D" id="3.40.1550.10">
    <property type="entry name" value="CheC-like"/>
    <property type="match status" value="1"/>
</dbReference>
<dbReference type="GO" id="GO:0006935">
    <property type="term" value="P:chemotaxis"/>
    <property type="evidence" value="ECO:0007669"/>
    <property type="project" value="UniProtKB-KW"/>
</dbReference>
<evidence type="ECO:0000313" key="5">
    <source>
        <dbReference type="EMBL" id="RAU16771.1"/>
    </source>
</evidence>
<dbReference type="SUPFAM" id="SSF103039">
    <property type="entry name" value="CheC-like"/>
    <property type="match status" value="1"/>
</dbReference>
<feature type="domain" description="Response regulatory" evidence="4">
    <location>
        <begin position="1"/>
        <end position="101"/>
    </location>
</feature>
<keyword evidence="2 3" id="KW-0597">Phosphoprotein</keyword>
<name>A0A364NIB6_9GAMM</name>
<accession>A0A364NIB6</accession>
<dbReference type="SMART" id="SM00448">
    <property type="entry name" value="REC"/>
    <property type="match status" value="1"/>
</dbReference>
<organism evidence="5 6">
    <name type="scientific">Nitrincola tibetensis</name>
    <dbReference type="NCBI Taxonomy" id="2219697"/>
    <lineage>
        <taxon>Bacteria</taxon>
        <taxon>Pseudomonadati</taxon>
        <taxon>Pseudomonadota</taxon>
        <taxon>Gammaproteobacteria</taxon>
        <taxon>Oceanospirillales</taxon>
        <taxon>Oceanospirillaceae</taxon>
        <taxon>Nitrincola</taxon>
    </lineage>
</organism>
<evidence type="ECO:0000259" key="4">
    <source>
        <dbReference type="PROSITE" id="PS50110"/>
    </source>
</evidence>
<dbReference type="InterPro" id="IPR001789">
    <property type="entry name" value="Sig_transdc_resp-reg_receiver"/>
</dbReference>
<dbReference type="CDD" id="cd17910">
    <property type="entry name" value="CheC_ClassII"/>
    <property type="match status" value="1"/>
</dbReference>
<dbReference type="GO" id="GO:0000160">
    <property type="term" value="P:phosphorelay signal transduction system"/>
    <property type="evidence" value="ECO:0007669"/>
    <property type="project" value="InterPro"/>
</dbReference>
<feature type="modified residue" description="4-aspartylphosphate" evidence="3">
    <location>
        <position position="36"/>
    </location>
</feature>
<dbReference type="OrthoDB" id="281471at2"/>
<dbReference type="PROSITE" id="PS50110">
    <property type="entry name" value="RESPONSE_REGULATORY"/>
    <property type="match status" value="1"/>
</dbReference>
<sequence>MARALSHWNVDITQAEHGLQALEAIRAGKGHIMFLDLNMPIMDGYQVLERVRRDDLPCLVIVVSGDIQEDAQIRVMSLGAIGFINKPINEHILCESLKAYGLLDELQARTSTSTQFSASAEDIPKDMFDLARETANVAMGRAAGLLAKLLNVFVHLPVPKVQLISIAEVDMALQASSGFDPITTVCQGFIGKSIAGEALLMFKESNISQIAQLLKYNGDINEAAERELLMDITNVLVGAFIRNFGQLINVEFSQGTPQILGQHCQAPNLQQNPAEWKNTLSIEIEYTIENTNISCDLLVLFTEDSLSSLSERMEQLT</sequence>